<feature type="transmembrane region" description="Helical" evidence="1">
    <location>
        <begin position="9"/>
        <end position="26"/>
    </location>
</feature>
<feature type="domain" description="VWFA" evidence="2">
    <location>
        <begin position="279"/>
        <end position="485"/>
    </location>
</feature>
<dbReference type="InterPro" id="IPR051266">
    <property type="entry name" value="CLCR"/>
</dbReference>
<dbReference type="InterPro" id="IPR002035">
    <property type="entry name" value="VWF_A"/>
</dbReference>
<dbReference type="AlphaFoldDB" id="A0A8T3YLY6"/>
<evidence type="ECO:0000313" key="3">
    <source>
        <dbReference type="EMBL" id="MBI4210316.1"/>
    </source>
</evidence>
<reference evidence="3" key="1">
    <citation type="submission" date="2020-07" db="EMBL/GenBank/DDBJ databases">
        <title>Huge and variable diversity of episymbiotic CPR bacteria and DPANN archaea in groundwater ecosystems.</title>
        <authorList>
            <person name="He C.Y."/>
            <person name="Keren R."/>
            <person name="Whittaker M."/>
            <person name="Farag I.F."/>
            <person name="Doudna J."/>
            <person name="Cate J.H.D."/>
            <person name="Banfield J.F."/>
        </authorList>
    </citation>
    <scope>NUCLEOTIDE SEQUENCE</scope>
    <source>
        <strain evidence="3">NC_groundwater_1296_Ag_S-0.2um_52_80</strain>
    </source>
</reference>
<keyword evidence="1" id="KW-0472">Membrane</keyword>
<accession>A0A8T3YLY6</accession>
<gene>
    <name evidence="3" type="ORF">HY544_02300</name>
</gene>
<protein>
    <submittedName>
        <fullName evidence="3">VWA domain-containing protein</fullName>
    </submittedName>
</protein>
<feature type="transmembrane region" description="Helical" evidence="1">
    <location>
        <begin position="112"/>
        <end position="130"/>
    </location>
</feature>
<dbReference type="EMBL" id="JACQPB010000030">
    <property type="protein sequence ID" value="MBI4210316.1"/>
    <property type="molecule type" value="Genomic_DNA"/>
</dbReference>
<dbReference type="Gene3D" id="3.40.50.410">
    <property type="entry name" value="von Willebrand factor, type A domain"/>
    <property type="match status" value="1"/>
</dbReference>
<feature type="transmembrane region" description="Helical" evidence="1">
    <location>
        <begin position="86"/>
        <end position="106"/>
    </location>
</feature>
<sequence length="689" mass="75478">MIDFKSRNIALAFATIALAAALLFIYSSSTGKNDDWVFTYSSAESLTWSVLAAGGIAFIAWLGTSLYLIIKGRADEKGENASRKAGLLLLSAPFLLAGAGLLLLSAWPAGTIGIPIIGLLILIGGFAYAWKKNVKIAAIGFALQVLVFGAFGFLALSSIGASSPGAYQNIGITGLSGGTPQMMKENNIGLSAGGAQDIENFRENIMDGYLPLPTDITYEGLFSEYFFDTGQQKECGKLFCPSYSYAISRDPVSQEEKEFLQVGLNSGIKESDFKRKKLNLVIVLDISGSMSSSFDAYYYDQFRDGKPAEKQPDEDAGKSKMEVATKAVAGLLDHLNPDDRFGMVLFDSTAYLATPLKKVGQKDVESLKGHIMELRPMGGTNMSAGMKMGTELFTEYLGADQDEYENRIIFLTDAQPNLGDTSEDSLAGTAKKNSEKKVYMTFIGIGVDFNTELVEALTKIRGANYYSVHSGADFRKRMDEEFEYMVTPLVFNLLLTLDAKGYEIEKVYGSPEANEATGQIMKVNTLFPSKKEGGETKGGIIILQLKKLSQDAQLTLKTSYEDRQGRKDGDEVQVALPDKSADYYENTGIRKGILLSRYANLMKGWISDERKSAESKEPVKPSVNEQDGIAVPEAYKLGQWERQSVALSVSEEYRAIFTEFRAHLEAEKQALEDSGLDRETEILDKLIGE</sequence>
<dbReference type="Pfam" id="PF13519">
    <property type="entry name" value="VWA_2"/>
    <property type="match status" value="1"/>
</dbReference>
<dbReference type="PROSITE" id="PS50234">
    <property type="entry name" value="VWFA"/>
    <property type="match status" value="1"/>
</dbReference>
<dbReference type="PANTHER" id="PTHR10579">
    <property type="entry name" value="CALCIUM-ACTIVATED CHLORIDE CHANNEL REGULATOR"/>
    <property type="match status" value="1"/>
</dbReference>
<evidence type="ECO:0000259" key="2">
    <source>
        <dbReference type="PROSITE" id="PS50234"/>
    </source>
</evidence>
<keyword evidence="1" id="KW-0812">Transmembrane</keyword>
<dbReference type="SMART" id="SM00327">
    <property type="entry name" value="VWA"/>
    <property type="match status" value="1"/>
</dbReference>
<evidence type="ECO:0000256" key="1">
    <source>
        <dbReference type="SAM" id="Phobius"/>
    </source>
</evidence>
<dbReference type="InterPro" id="IPR036465">
    <property type="entry name" value="vWFA_dom_sf"/>
</dbReference>
<proteinExistence type="predicted"/>
<feature type="transmembrane region" description="Helical" evidence="1">
    <location>
        <begin position="137"/>
        <end position="156"/>
    </location>
</feature>
<evidence type="ECO:0000313" key="4">
    <source>
        <dbReference type="Proteomes" id="UP000732298"/>
    </source>
</evidence>
<dbReference type="Proteomes" id="UP000732298">
    <property type="component" value="Unassembled WGS sequence"/>
</dbReference>
<organism evidence="3 4">
    <name type="scientific">Candidatus Iainarchaeum sp</name>
    <dbReference type="NCBI Taxonomy" id="3101447"/>
    <lineage>
        <taxon>Archaea</taxon>
        <taxon>Candidatus Iainarchaeota</taxon>
        <taxon>Candidatus Iainarchaeia</taxon>
        <taxon>Candidatus Iainarchaeales</taxon>
        <taxon>Candidatus Iainarchaeaceae</taxon>
        <taxon>Candidatus Iainarchaeum</taxon>
    </lineage>
</organism>
<comment type="caution">
    <text evidence="3">The sequence shown here is derived from an EMBL/GenBank/DDBJ whole genome shotgun (WGS) entry which is preliminary data.</text>
</comment>
<dbReference type="PANTHER" id="PTHR10579:SF43">
    <property type="entry name" value="ZINC FINGER (C3HC4-TYPE RING FINGER) FAMILY PROTEIN"/>
    <property type="match status" value="1"/>
</dbReference>
<name>A0A8T3YLY6_9ARCH</name>
<keyword evidence="1" id="KW-1133">Transmembrane helix</keyword>
<feature type="transmembrane region" description="Helical" evidence="1">
    <location>
        <begin position="46"/>
        <end position="70"/>
    </location>
</feature>
<dbReference type="SUPFAM" id="SSF53300">
    <property type="entry name" value="vWA-like"/>
    <property type="match status" value="1"/>
</dbReference>